<reference evidence="2 3" key="1">
    <citation type="journal article" date="2018" name="J. Microbiol.">
        <title>Salicibibacter kimchii gen. nov., sp. nov., a moderately halophilic and alkalitolerant bacterium in the family Bacillaceae, isolated from kimchi.</title>
        <authorList>
            <person name="Jang J.Y."/>
            <person name="Oh Y.J."/>
            <person name="Lim S.K."/>
            <person name="Park H.K."/>
            <person name="Lee C."/>
            <person name="Kim J.Y."/>
            <person name="Lee M.A."/>
            <person name="Choi H.J."/>
        </authorList>
    </citation>
    <scope>NUCLEOTIDE SEQUENCE [LARGE SCALE GENOMIC DNA]</scope>
    <source>
        <strain evidence="2 3">NKC1-1</strain>
    </source>
</reference>
<organism evidence="2 3">
    <name type="scientific">Salicibibacter kimchii</name>
    <dbReference type="NCBI Taxonomy" id="2099786"/>
    <lineage>
        <taxon>Bacteria</taxon>
        <taxon>Bacillati</taxon>
        <taxon>Bacillota</taxon>
        <taxon>Bacilli</taxon>
        <taxon>Bacillales</taxon>
        <taxon>Bacillaceae</taxon>
        <taxon>Salicibibacter</taxon>
    </lineage>
</organism>
<protein>
    <submittedName>
        <fullName evidence="2">DinB family protein</fullName>
    </submittedName>
</protein>
<gene>
    <name evidence="2" type="ORF">DT065_14655</name>
</gene>
<dbReference type="InterPro" id="IPR034660">
    <property type="entry name" value="DinB/YfiT-like"/>
</dbReference>
<proteinExistence type="predicted"/>
<evidence type="ECO:0000313" key="2">
    <source>
        <dbReference type="EMBL" id="AXF57116.1"/>
    </source>
</evidence>
<evidence type="ECO:0000313" key="3">
    <source>
        <dbReference type="Proteomes" id="UP000252100"/>
    </source>
</evidence>
<dbReference type="Gene3D" id="1.20.120.450">
    <property type="entry name" value="dinb family like domain"/>
    <property type="match status" value="1"/>
</dbReference>
<evidence type="ECO:0000259" key="1">
    <source>
        <dbReference type="Pfam" id="PF12867"/>
    </source>
</evidence>
<feature type="domain" description="DinB-like" evidence="1">
    <location>
        <begin position="63"/>
        <end position="201"/>
    </location>
</feature>
<dbReference type="KEGG" id="rue:DT065_14655"/>
<accession>A0A345C1N5</accession>
<dbReference type="Proteomes" id="UP000252100">
    <property type="component" value="Chromosome"/>
</dbReference>
<dbReference type="InterPro" id="IPR024775">
    <property type="entry name" value="DinB-like"/>
</dbReference>
<dbReference type="Pfam" id="PF12867">
    <property type="entry name" value="DinB_2"/>
    <property type="match status" value="1"/>
</dbReference>
<dbReference type="SUPFAM" id="SSF109854">
    <property type="entry name" value="DinB/YfiT-like putative metalloenzymes"/>
    <property type="match status" value="1"/>
</dbReference>
<sequence>MFSENRSRNHYSQGDYKSDGEIKLQELLFLKSKEIHDHFTKLKQQRKDFYNSSYVNLDRAWSRPFPEKWSIGETLYHLVLMIRLFRRFSSVYIPILLPVAHVRKKRGYKIEMHNIYETYHQDHKKAMNAPFLIKPPAGLEEKWSINDVQSLLEHETDKLMANLDNIEQDLAGQIYYPDPVAEYPNLIQCIHLLAIHEQHHFKLTKKYLAS</sequence>
<keyword evidence="3" id="KW-1185">Reference proteome</keyword>
<dbReference type="EMBL" id="CP031092">
    <property type="protein sequence ID" value="AXF57116.1"/>
    <property type="molecule type" value="Genomic_DNA"/>
</dbReference>
<dbReference type="AlphaFoldDB" id="A0A345C1N5"/>
<name>A0A345C1N5_9BACI</name>